<accession>A0A1I7UVP0</accession>
<protein>
    <submittedName>
        <fullName evidence="2">40S ribosomal protein S26</fullName>
    </submittedName>
</protein>
<evidence type="ECO:0000313" key="2">
    <source>
        <dbReference type="WBParaSite" id="Csp11.Scaffold630.g19812.t1"/>
    </source>
</evidence>
<keyword evidence="1" id="KW-1185">Reference proteome</keyword>
<dbReference type="WBParaSite" id="Csp11.Scaffold630.g19812.t1">
    <property type="protein sequence ID" value="Csp11.Scaffold630.g19812.t1"/>
    <property type="gene ID" value="Csp11.Scaffold630.g19812"/>
</dbReference>
<evidence type="ECO:0000313" key="1">
    <source>
        <dbReference type="Proteomes" id="UP000095282"/>
    </source>
</evidence>
<proteinExistence type="predicted"/>
<dbReference type="Proteomes" id="UP000095282">
    <property type="component" value="Unplaced"/>
</dbReference>
<reference evidence="2" key="1">
    <citation type="submission" date="2016-11" db="UniProtKB">
        <authorList>
            <consortium name="WormBaseParasite"/>
        </authorList>
    </citation>
    <scope>IDENTIFICATION</scope>
</reference>
<sequence>MVCRRCRPFHGKRQSVIMHTKQGTSSKNVPTVGERKKNAPPITIRNYCGRLKTDRKKGKRLQVILYDAFDQVTHTF</sequence>
<name>A0A1I7UVP0_9PELO</name>
<dbReference type="AlphaFoldDB" id="A0A1I7UVP0"/>
<organism evidence="1 2">
    <name type="scientific">Caenorhabditis tropicalis</name>
    <dbReference type="NCBI Taxonomy" id="1561998"/>
    <lineage>
        <taxon>Eukaryota</taxon>
        <taxon>Metazoa</taxon>
        <taxon>Ecdysozoa</taxon>
        <taxon>Nematoda</taxon>
        <taxon>Chromadorea</taxon>
        <taxon>Rhabditida</taxon>
        <taxon>Rhabditina</taxon>
        <taxon>Rhabditomorpha</taxon>
        <taxon>Rhabditoidea</taxon>
        <taxon>Rhabditidae</taxon>
        <taxon>Peloderinae</taxon>
        <taxon>Caenorhabditis</taxon>
    </lineage>
</organism>